<dbReference type="EMBL" id="AP018711">
    <property type="protein sequence ID" value="BBE36075.1"/>
    <property type="molecule type" value="Genomic_DNA"/>
</dbReference>
<evidence type="ECO:0000256" key="1">
    <source>
        <dbReference type="SAM" id="MobiDB-lite"/>
    </source>
</evidence>
<reference evidence="3 5" key="2">
    <citation type="submission" date="2018-10" db="EMBL/GenBank/DDBJ databases">
        <title>Genomic Encyclopedia of Type Strains, Phase IV (KMG-IV): sequencing the most valuable type-strain genomes for metagenomic binning, comparative biology and taxonomic classification.</title>
        <authorList>
            <person name="Goeker M."/>
        </authorList>
    </citation>
    <scope>NUCLEOTIDE SEQUENCE [LARGE SCALE GENOMIC DNA]</scope>
    <source>
        <strain evidence="3 5">DSM 19791</strain>
    </source>
</reference>
<feature type="compositionally biased region" description="Low complexity" evidence="1">
    <location>
        <begin position="58"/>
        <end position="73"/>
    </location>
</feature>
<accession>A0AAD1D9M0</accession>
<dbReference type="Proteomes" id="UP000276029">
    <property type="component" value="Unassembled WGS sequence"/>
</dbReference>
<dbReference type="EMBL" id="RBWX01000009">
    <property type="protein sequence ID" value="RKS88263.1"/>
    <property type="molecule type" value="Genomic_DNA"/>
</dbReference>
<dbReference type="RefSeq" id="WP_197723655.1">
    <property type="nucleotide sequence ID" value="NZ_AP018711.1"/>
</dbReference>
<dbReference type="AlphaFoldDB" id="A0AAD1D9M0"/>
<dbReference type="KEGG" id="smic:SmB9_37330"/>
<evidence type="ECO:0000313" key="2">
    <source>
        <dbReference type="EMBL" id="BBE36075.1"/>
    </source>
</evidence>
<keyword evidence="5" id="KW-1185">Reference proteome</keyword>
<gene>
    <name evidence="3" type="ORF">DFR51_2911</name>
    <name evidence="2" type="ORF">SmB9_37330</name>
</gene>
<organism evidence="2 4">
    <name type="scientific">Sphingosinicella microcystinivorans</name>
    <dbReference type="NCBI Taxonomy" id="335406"/>
    <lineage>
        <taxon>Bacteria</taxon>
        <taxon>Pseudomonadati</taxon>
        <taxon>Pseudomonadota</taxon>
        <taxon>Alphaproteobacteria</taxon>
        <taxon>Sphingomonadales</taxon>
        <taxon>Sphingosinicellaceae</taxon>
        <taxon>Sphingosinicella</taxon>
    </lineage>
</organism>
<evidence type="ECO:0000313" key="3">
    <source>
        <dbReference type="EMBL" id="RKS88263.1"/>
    </source>
</evidence>
<reference evidence="2 4" key="1">
    <citation type="submission" date="2018-06" db="EMBL/GenBank/DDBJ databases">
        <title>Complete Genome Sequence of the Microcystin-Degrading Bacterium Sphingosinicella microcystinivorans Strain B-9.</title>
        <authorList>
            <person name="Jin H."/>
            <person name="Nishizawa T."/>
            <person name="Guo Y."/>
            <person name="Nishizawa A."/>
            <person name="Park H."/>
            <person name="Kato H."/>
            <person name="Tsuji K."/>
            <person name="Harada K."/>
        </authorList>
    </citation>
    <scope>NUCLEOTIDE SEQUENCE [LARGE SCALE GENOMIC DNA]</scope>
    <source>
        <strain evidence="2 4">B9</strain>
    </source>
</reference>
<sequence>MATEDDDEELTFDAEEPQAAKPKAEPQPEPEPAKTEAEAPTPEPKPEPKAEPAPQPAAAPAAEAKSAEAAVAPSRKPSRSGMAIAACLGVCVLTSTIAAVQSWRAASIAADASSAGSTKDVIAKLNALQTLMEQQRDAIDELSTRPGFATASASPQSIDGQINALAAALKANQQMTEQLPSVVMKQVDARLARVEPRRAAPASARPQAARPAVQRSTAPKRAPVRSTEAARVLSTPIVPVVAEKKRPAGEEISYP</sequence>
<feature type="region of interest" description="Disordered" evidence="1">
    <location>
        <begin position="1"/>
        <end position="78"/>
    </location>
</feature>
<proteinExistence type="predicted"/>
<dbReference type="Proteomes" id="UP000275727">
    <property type="component" value="Chromosome"/>
</dbReference>
<feature type="compositionally biased region" description="Low complexity" evidence="1">
    <location>
        <begin position="199"/>
        <end position="216"/>
    </location>
</feature>
<protein>
    <submittedName>
        <fullName evidence="2">Uncharacterized protein</fullName>
    </submittedName>
</protein>
<evidence type="ECO:0000313" key="4">
    <source>
        <dbReference type="Proteomes" id="UP000275727"/>
    </source>
</evidence>
<feature type="compositionally biased region" description="Basic and acidic residues" evidence="1">
    <location>
        <begin position="22"/>
        <end position="37"/>
    </location>
</feature>
<feature type="region of interest" description="Disordered" evidence="1">
    <location>
        <begin position="194"/>
        <end position="229"/>
    </location>
</feature>
<evidence type="ECO:0000313" key="5">
    <source>
        <dbReference type="Proteomes" id="UP000276029"/>
    </source>
</evidence>
<feature type="compositionally biased region" description="Acidic residues" evidence="1">
    <location>
        <begin position="1"/>
        <end position="16"/>
    </location>
</feature>
<name>A0AAD1D9M0_SPHMI</name>